<dbReference type="Gene3D" id="2.160.10.10">
    <property type="entry name" value="Hexapeptide repeat proteins"/>
    <property type="match status" value="1"/>
</dbReference>
<evidence type="ECO:0000256" key="2">
    <source>
        <dbReference type="ARBA" id="ARBA00022737"/>
    </source>
</evidence>
<keyword evidence="2" id="KW-0677">Repeat</keyword>
<proteinExistence type="predicted"/>
<accession>A0A1G2MCV4</accession>
<evidence type="ECO:0000313" key="3">
    <source>
        <dbReference type="EMBL" id="OHA20969.1"/>
    </source>
</evidence>
<evidence type="ECO:0000256" key="1">
    <source>
        <dbReference type="ARBA" id="ARBA00022679"/>
    </source>
</evidence>
<reference evidence="3 4" key="1">
    <citation type="journal article" date="2016" name="Nat. Commun.">
        <title>Thousands of microbial genomes shed light on interconnected biogeochemical processes in an aquifer system.</title>
        <authorList>
            <person name="Anantharaman K."/>
            <person name="Brown C.T."/>
            <person name="Hug L.A."/>
            <person name="Sharon I."/>
            <person name="Castelle C.J."/>
            <person name="Probst A.J."/>
            <person name="Thomas B.C."/>
            <person name="Singh A."/>
            <person name="Wilkins M.J."/>
            <person name="Karaoz U."/>
            <person name="Brodie E.L."/>
            <person name="Williams K.H."/>
            <person name="Hubbard S.S."/>
            <person name="Banfield J.F."/>
        </authorList>
    </citation>
    <scope>NUCLEOTIDE SEQUENCE [LARGE SCALE GENOMIC DNA]</scope>
</reference>
<dbReference type="AlphaFoldDB" id="A0A1G2MCV4"/>
<dbReference type="InterPro" id="IPR050179">
    <property type="entry name" value="Trans_hexapeptide_repeat"/>
</dbReference>
<dbReference type="SUPFAM" id="SSF51161">
    <property type="entry name" value="Trimeric LpxA-like enzymes"/>
    <property type="match status" value="1"/>
</dbReference>
<keyword evidence="1 3" id="KW-0808">Transferase</keyword>
<comment type="caution">
    <text evidence="3">The sequence shown here is derived from an EMBL/GenBank/DDBJ whole genome shotgun (WGS) entry which is preliminary data.</text>
</comment>
<dbReference type="InterPro" id="IPR018357">
    <property type="entry name" value="Hexapep_transf_CS"/>
</dbReference>
<sequence>MPQKRFKTWRRPMIKHGTPTKWNWIVLYPEGLILGKHSDIGAYTLIVAKHGVIVEENVQIGSHCSIYSHSTIDDKKGRVILKRNCRIGTHSSVMPGVVVGEGAVVGAHSFVNKDVPANTVVAGVPAKPLKKLNDR</sequence>
<dbReference type="InterPro" id="IPR001451">
    <property type="entry name" value="Hexapep"/>
</dbReference>
<dbReference type="Pfam" id="PF00132">
    <property type="entry name" value="Hexapep"/>
    <property type="match status" value="1"/>
</dbReference>
<dbReference type="InterPro" id="IPR011004">
    <property type="entry name" value="Trimer_LpxA-like_sf"/>
</dbReference>
<evidence type="ECO:0000313" key="4">
    <source>
        <dbReference type="Proteomes" id="UP000176493"/>
    </source>
</evidence>
<dbReference type="GO" id="GO:0016740">
    <property type="term" value="F:transferase activity"/>
    <property type="evidence" value="ECO:0007669"/>
    <property type="project" value="UniProtKB-KW"/>
</dbReference>
<protein>
    <submittedName>
        <fullName evidence="3">Acetyltransferase</fullName>
    </submittedName>
</protein>
<dbReference type="PROSITE" id="PS00101">
    <property type="entry name" value="HEXAPEP_TRANSFERASES"/>
    <property type="match status" value="1"/>
</dbReference>
<organism evidence="3 4">
    <name type="scientific">Candidatus Taylorbacteria bacterium RIFCSPHIGHO2_02_49_25</name>
    <dbReference type="NCBI Taxonomy" id="1802305"/>
    <lineage>
        <taxon>Bacteria</taxon>
        <taxon>Candidatus Tayloriibacteriota</taxon>
    </lineage>
</organism>
<dbReference type="PANTHER" id="PTHR43300">
    <property type="entry name" value="ACETYLTRANSFERASE"/>
    <property type="match status" value="1"/>
</dbReference>
<gene>
    <name evidence="3" type="ORF">A2W52_01045</name>
</gene>
<dbReference type="EMBL" id="MHRJ01000055">
    <property type="protein sequence ID" value="OHA20969.1"/>
    <property type="molecule type" value="Genomic_DNA"/>
</dbReference>
<name>A0A1G2MCV4_9BACT</name>
<dbReference type="Proteomes" id="UP000176493">
    <property type="component" value="Unassembled WGS sequence"/>
</dbReference>